<dbReference type="Pfam" id="PF01636">
    <property type="entry name" value="APH"/>
    <property type="match status" value="1"/>
</dbReference>
<dbReference type="OrthoDB" id="10003767at2759"/>
<organism evidence="2 3">
    <name type="scientific">Botryobasidium botryosum (strain FD-172 SS1)</name>
    <dbReference type="NCBI Taxonomy" id="930990"/>
    <lineage>
        <taxon>Eukaryota</taxon>
        <taxon>Fungi</taxon>
        <taxon>Dikarya</taxon>
        <taxon>Basidiomycota</taxon>
        <taxon>Agaricomycotina</taxon>
        <taxon>Agaricomycetes</taxon>
        <taxon>Cantharellales</taxon>
        <taxon>Botryobasidiaceae</taxon>
        <taxon>Botryobasidium</taxon>
    </lineage>
</organism>
<dbReference type="AlphaFoldDB" id="A0A067MP13"/>
<dbReference type="EMBL" id="KL198042">
    <property type="protein sequence ID" value="KDQ13632.1"/>
    <property type="molecule type" value="Genomic_DNA"/>
</dbReference>
<protein>
    <recommendedName>
        <fullName evidence="1">Aminoglycoside phosphotransferase domain-containing protein</fullName>
    </recommendedName>
</protein>
<gene>
    <name evidence="2" type="ORF">BOTBODRAFT_363780</name>
</gene>
<dbReference type="Proteomes" id="UP000027195">
    <property type="component" value="Unassembled WGS sequence"/>
</dbReference>
<name>A0A067MP13_BOTB1</name>
<evidence type="ECO:0000259" key="1">
    <source>
        <dbReference type="Pfam" id="PF01636"/>
    </source>
</evidence>
<dbReference type="Gene3D" id="3.90.1200.10">
    <property type="match status" value="1"/>
</dbReference>
<sequence>MQGVASLYGTNPETPIIVDKETGEANFTNADLFAASRIVYALVRAYRPLAIPVLEAPCLALGDFAFRNIIVDPNTAKVTGFVDWDEYSVLPTPAALRYPEDICTGPGPKRYEDWVEKRGGMDCFPPDEPLSEGPWELGDTFSLIRAAEMRRIYRERMGHWAPEFRDARVGEQRKKALALH</sequence>
<dbReference type="HOGENOM" id="CLU_1495951_0_0_1"/>
<dbReference type="STRING" id="930990.A0A067MP13"/>
<accession>A0A067MP13</accession>
<dbReference type="InParanoid" id="A0A067MP13"/>
<feature type="domain" description="Aminoglycoside phosphotransferase" evidence="1">
    <location>
        <begin position="39"/>
        <end position="88"/>
    </location>
</feature>
<proteinExistence type="predicted"/>
<dbReference type="SUPFAM" id="SSF56112">
    <property type="entry name" value="Protein kinase-like (PK-like)"/>
    <property type="match status" value="1"/>
</dbReference>
<dbReference type="InterPro" id="IPR011009">
    <property type="entry name" value="Kinase-like_dom_sf"/>
</dbReference>
<dbReference type="InterPro" id="IPR002575">
    <property type="entry name" value="Aminoglycoside_PTrfase"/>
</dbReference>
<keyword evidence="3" id="KW-1185">Reference proteome</keyword>
<evidence type="ECO:0000313" key="3">
    <source>
        <dbReference type="Proteomes" id="UP000027195"/>
    </source>
</evidence>
<reference evidence="3" key="1">
    <citation type="journal article" date="2014" name="Proc. Natl. Acad. Sci. U.S.A.">
        <title>Extensive sampling of basidiomycete genomes demonstrates inadequacy of the white-rot/brown-rot paradigm for wood decay fungi.</title>
        <authorList>
            <person name="Riley R."/>
            <person name="Salamov A.A."/>
            <person name="Brown D.W."/>
            <person name="Nagy L.G."/>
            <person name="Floudas D."/>
            <person name="Held B.W."/>
            <person name="Levasseur A."/>
            <person name="Lombard V."/>
            <person name="Morin E."/>
            <person name="Otillar R."/>
            <person name="Lindquist E.A."/>
            <person name="Sun H."/>
            <person name="LaButti K.M."/>
            <person name="Schmutz J."/>
            <person name="Jabbour D."/>
            <person name="Luo H."/>
            <person name="Baker S.E."/>
            <person name="Pisabarro A.G."/>
            <person name="Walton J.D."/>
            <person name="Blanchette R.A."/>
            <person name="Henrissat B."/>
            <person name="Martin F."/>
            <person name="Cullen D."/>
            <person name="Hibbett D.S."/>
            <person name="Grigoriev I.V."/>
        </authorList>
    </citation>
    <scope>NUCLEOTIDE SEQUENCE [LARGE SCALE GENOMIC DNA]</scope>
    <source>
        <strain evidence="3">FD-172 SS1</strain>
    </source>
</reference>
<evidence type="ECO:0000313" key="2">
    <source>
        <dbReference type="EMBL" id="KDQ13632.1"/>
    </source>
</evidence>